<accession>A0ABD7KGZ9</accession>
<keyword evidence="3" id="KW-1185">Reference proteome</keyword>
<dbReference type="RefSeq" id="WP_139154397.1">
    <property type="nucleotide sequence ID" value="NZ_FKDD01000007.1"/>
</dbReference>
<proteinExistence type="predicted"/>
<evidence type="ECO:0000313" key="4">
    <source>
        <dbReference type="Proteomes" id="UP000077278"/>
    </source>
</evidence>
<organism evidence="2 4">
    <name type="scientific">Enterobacter roggenkampii</name>
    <dbReference type="NCBI Taxonomy" id="1812935"/>
    <lineage>
        <taxon>Bacteria</taxon>
        <taxon>Pseudomonadati</taxon>
        <taxon>Pseudomonadota</taxon>
        <taxon>Gammaproteobacteria</taxon>
        <taxon>Enterobacterales</taxon>
        <taxon>Enterobacteriaceae</taxon>
        <taxon>Enterobacter</taxon>
        <taxon>Enterobacter cloacae complex</taxon>
    </lineage>
</organism>
<comment type="caution">
    <text evidence="2">The sequence shown here is derived from an EMBL/GenBank/DDBJ whole genome shotgun (WGS) entry which is preliminary data.</text>
</comment>
<reference evidence="3 4" key="1">
    <citation type="submission" date="2016-03" db="EMBL/GenBank/DDBJ databases">
        <authorList>
            <consortium name="Pathogen Informatics"/>
        </authorList>
    </citation>
    <scope>NUCLEOTIDE SEQUENCE [LARGE SCALE GENOMIC DNA]</scope>
    <source>
        <strain evidence="3">e2161</strain>
        <strain evidence="1">E2161</strain>
        <strain evidence="2">E264</strain>
        <strain evidence="4">e264</strain>
    </source>
</reference>
<dbReference type="Proteomes" id="UP000077278">
    <property type="component" value="Unassembled WGS sequence"/>
</dbReference>
<evidence type="ECO:0000313" key="2">
    <source>
        <dbReference type="EMBL" id="SAC15873.1"/>
    </source>
</evidence>
<protein>
    <submittedName>
        <fullName evidence="2">Uncharacterized protein</fullName>
    </submittedName>
</protein>
<sequence length="563" mass="60310">MAQTFLGNLTTVWINTDTTNVDPNARTFVQVENLSAFPSFSESTSVSTVETYDSTYTSKVAGDSSYGDMTIQVNYVPGENAVLDSAVDSQQLVQVKVEMLDEGSNDTTVNYVLYNGYLSSVSDTSDMDQVVTRSYVFTPENQVSAGILDESVVELYRGDWGVGSNGNEFPSYQGRDGNSFVKIAAANAPTGVDMLGITNLDGSNGTQLVMNKTGTPVLNIRNFSTASNGAWYKVYTSADKPTLTELGAAAATDLSNYVPITRTVNGKALTANITLVAADISDVYSKTYIDSNIVPKVFQLNGHALSGTALNLVAADILDVYSQTQVNNTFVAKTVTVNGLSLSSNITLTATQLTDMASLAFSNSTYVPKTFLINNKPLSGTNIQLVAADISDVYSRTESNGLFALRITTINGYALNSNVTLNYNDVGTYSKAQIDAKDAALQANIDTKVTITQDLLTINNVEDTLELDMSDGKRVFKATLTAAVTQLSVINGSGSNLNSQTITMCLTQGTGANKISWPSNVIWSYGREPVLTFTQNSIDVIQFLTVDGGSTWYGSLLMADLQE</sequence>
<dbReference type="EMBL" id="FKDD01000007">
    <property type="protein sequence ID" value="SAC15873.1"/>
    <property type="molecule type" value="Genomic_DNA"/>
</dbReference>
<evidence type="ECO:0000313" key="3">
    <source>
        <dbReference type="Proteomes" id="UP000077063"/>
    </source>
</evidence>
<evidence type="ECO:0000313" key="1">
    <source>
        <dbReference type="EMBL" id="SAA13206.1"/>
    </source>
</evidence>
<dbReference type="Proteomes" id="UP000077063">
    <property type="component" value="Unassembled WGS sequence"/>
</dbReference>
<gene>
    <name evidence="2" type="ORF">SAMEA2273136_01975</name>
    <name evidence="1" type="ORF">SAMEA2273443_00897</name>
</gene>
<name>A0ABD7KGZ9_9ENTR</name>
<dbReference type="Gene3D" id="4.10.410.40">
    <property type="match status" value="1"/>
</dbReference>
<dbReference type="EMBL" id="FKDK01000003">
    <property type="protein sequence ID" value="SAA13206.1"/>
    <property type="molecule type" value="Genomic_DNA"/>
</dbReference>
<dbReference type="AlphaFoldDB" id="A0ABD7KGZ9"/>